<comment type="caution">
    <text evidence="7">Lacks conserved residue(s) required for the propagation of feature annotation.</text>
</comment>
<evidence type="ECO:0000313" key="11">
    <source>
        <dbReference type="EMBL" id="MCZ9679014.1"/>
    </source>
</evidence>
<evidence type="ECO:0000256" key="6">
    <source>
        <dbReference type="ARBA" id="ARBA00024536"/>
    </source>
</evidence>
<dbReference type="InterPro" id="IPR019772">
    <property type="entry name" value="Ferrochelatase_AS"/>
</dbReference>
<keyword evidence="3 7" id="KW-0350">Heme biosynthesis</keyword>
<dbReference type="PROSITE" id="PS00534">
    <property type="entry name" value="FERROCHELATASE"/>
    <property type="match status" value="1"/>
</dbReference>
<dbReference type="EMBL" id="JAKHLF010000026">
    <property type="protein sequence ID" value="MCZ3845529.1"/>
    <property type="molecule type" value="Genomic_DNA"/>
</dbReference>
<keyword evidence="7" id="KW-0479">Metal-binding</keyword>
<keyword evidence="5 7" id="KW-0627">Porphyrin biosynthesis</keyword>
<comment type="caution">
    <text evidence="10">The sequence shown here is derived from an EMBL/GenBank/DDBJ whole genome shotgun (WGS) entry which is preliminary data.</text>
</comment>
<dbReference type="Gene3D" id="3.40.50.1400">
    <property type="match status" value="2"/>
</dbReference>
<dbReference type="EMBL" id="JAKHPW010000018">
    <property type="protein sequence ID" value="MCZ3622858.1"/>
    <property type="molecule type" value="Genomic_DNA"/>
</dbReference>
<dbReference type="CDD" id="cd00419">
    <property type="entry name" value="Ferrochelatase_C"/>
    <property type="match status" value="1"/>
</dbReference>
<evidence type="ECO:0000256" key="3">
    <source>
        <dbReference type="ARBA" id="ARBA00023133"/>
    </source>
</evidence>
<dbReference type="PANTHER" id="PTHR11108:SF1">
    <property type="entry name" value="FERROCHELATASE, MITOCHONDRIAL"/>
    <property type="match status" value="1"/>
</dbReference>
<comment type="subcellular location">
    <subcellularLocation>
        <location evidence="7 8">Cytoplasm</location>
    </subcellularLocation>
</comment>
<organism evidence="10 13">
    <name type="scientific">Lactobacillus mulieris</name>
    <dbReference type="NCBI Taxonomy" id="2508708"/>
    <lineage>
        <taxon>Bacteria</taxon>
        <taxon>Bacillati</taxon>
        <taxon>Bacillota</taxon>
        <taxon>Bacilli</taxon>
        <taxon>Lactobacillales</taxon>
        <taxon>Lactobacillaceae</taxon>
        <taxon>Lactobacillus</taxon>
    </lineage>
</organism>
<dbReference type="GO" id="GO:0004325">
    <property type="term" value="F:ferrochelatase activity"/>
    <property type="evidence" value="ECO:0007669"/>
    <property type="project" value="UniProtKB-UniRule"/>
</dbReference>
<gene>
    <name evidence="10" type="primary">hemH</name>
    <name evidence="7" type="synonym">cpfC</name>
    <name evidence="10" type="ORF">L2422_08515</name>
    <name evidence="9" type="ORF">L2772_08380</name>
    <name evidence="11" type="ORF">L2Z99_08120</name>
</gene>
<feature type="binding site" evidence="7">
    <location>
        <position position="270"/>
    </location>
    <ligand>
        <name>Fe(2+)</name>
        <dbReference type="ChEBI" id="CHEBI:29033"/>
    </ligand>
</feature>
<dbReference type="Proteomes" id="UP001211420">
    <property type="component" value="Unassembled WGS sequence"/>
</dbReference>
<comment type="catalytic activity">
    <reaction evidence="6">
        <text>Fe-coproporphyrin III + 2 H(+) = coproporphyrin III + Fe(2+)</text>
        <dbReference type="Rhea" id="RHEA:49572"/>
        <dbReference type="ChEBI" id="CHEBI:15378"/>
        <dbReference type="ChEBI" id="CHEBI:29033"/>
        <dbReference type="ChEBI" id="CHEBI:68438"/>
        <dbReference type="ChEBI" id="CHEBI:131725"/>
        <dbReference type="EC" id="4.99.1.9"/>
    </reaction>
    <physiologicalReaction direction="right-to-left" evidence="6">
        <dbReference type="Rhea" id="RHEA:49574"/>
    </physiologicalReaction>
</comment>
<evidence type="ECO:0000256" key="1">
    <source>
        <dbReference type="ARBA" id="ARBA00004744"/>
    </source>
</evidence>
<proteinExistence type="inferred from homology"/>
<comment type="similarity">
    <text evidence="7 8">Belongs to the ferrochelatase family.</text>
</comment>
<dbReference type="EMBL" id="JAKHEY010000019">
    <property type="protein sequence ID" value="MCZ9679014.1"/>
    <property type="molecule type" value="Genomic_DNA"/>
</dbReference>
<dbReference type="EC" id="4.99.1.9" evidence="7"/>
<dbReference type="GO" id="GO:0005737">
    <property type="term" value="C:cytoplasm"/>
    <property type="evidence" value="ECO:0007669"/>
    <property type="project" value="UniProtKB-SubCell"/>
</dbReference>
<keyword evidence="12" id="KW-1185">Reference proteome</keyword>
<evidence type="ECO:0000313" key="9">
    <source>
        <dbReference type="EMBL" id="MCZ3622858.1"/>
    </source>
</evidence>
<evidence type="ECO:0000256" key="4">
    <source>
        <dbReference type="ARBA" id="ARBA00023239"/>
    </source>
</evidence>
<dbReference type="HAMAP" id="MF_00323">
    <property type="entry name" value="Ferrochelatase"/>
    <property type="match status" value="1"/>
</dbReference>
<evidence type="ECO:0000256" key="8">
    <source>
        <dbReference type="RuleBase" id="RU000607"/>
    </source>
</evidence>
<dbReference type="GO" id="GO:0046872">
    <property type="term" value="F:metal ion binding"/>
    <property type="evidence" value="ECO:0007669"/>
    <property type="project" value="UniProtKB-UniRule"/>
</dbReference>
<sequence length="312" mass="35361">MKKGILLVNLGTPKSANPKDVREFLKRFLGDERVIKMPRLLWKAILHGIILNTRPKKSAAMYEKIQTEAGFPLLRYTEMQRDNVAKLFPDYLVEYGMSYSAPSIETSLDKLLDQGVDDLTIVPMYPQYSGTTVGSVFDSVMNYFLKTDKVVNLHFIRSYYDNEIYANYFAQKIKQALAKNAIDAIVISYHGIPLSYKQQGDNYDEECTKTTEAIMAKVDTNIPVYQTYQSKFGPGEWLTPATSDTLKKLPSEGYKKVLILAPGFVVDCLETIEELESENKGYFLNAGGEEFHYLAPFNGDEDFAKLVKSLIV</sequence>
<accession>A0AAP3M1D9</accession>
<dbReference type="Pfam" id="PF00762">
    <property type="entry name" value="Ferrochelatase"/>
    <property type="match status" value="1"/>
</dbReference>
<dbReference type="AlphaFoldDB" id="A0AAP3M1D9"/>
<keyword evidence="2 7" id="KW-0408">Iron</keyword>
<dbReference type="InterPro" id="IPR033644">
    <property type="entry name" value="Ferrochelatase_C"/>
</dbReference>
<evidence type="ECO:0000256" key="7">
    <source>
        <dbReference type="HAMAP-Rule" id="MF_00323"/>
    </source>
</evidence>
<dbReference type="SUPFAM" id="SSF53800">
    <property type="entry name" value="Chelatase"/>
    <property type="match status" value="1"/>
</dbReference>
<dbReference type="InterPro" id="IPR033659">
    <property type="entry name" value="Ferrochelatase_N"/>
</dbReference>
<dbReference type="GeneID" id="97458422"/>
<name>A0AAP3M1D9_9LACO</name>
<protein>
    <recommendedName>
        <fullName evidence="7">Coproporphyrin III ferrochelatase</fullName>
        <ecNumber evidence="7">4.99.1.9</ecNumber>
    </recommendedName>
</protein>
<evidence type="ECO:0000256" key="5">
    <source>
        <dbReference type="ARBA" id="ARBA00023244"/>
    </source>
</evidence>
<dbReference type="PANTHER" id="PTHR11108">
    <property type="entry name" value="FERROCHELATASE"/>
    <property type="match status" value="1"/>
</dbReference>
<reference evidence="11" key="1">
    <citation type="submission" date="2022-01" db="EMBL/GenBank/DDBJ databases">
        <title>STING isolate genome collection.</title>
        <authorList>
            <person name="France M."/>
            <person name="Rutt L."/>
            <person name="Humphrys M."/>
            <person name="Ravel J."/>
        </authorList>
    </citation>
    <scope>NUCLEOTIDE SEQUENCE</scope>
    <source>
        <strain evidence="11">C0081E5</strain>
    </source>
</reference>
<dbReference type="NCBIfam" id="TIGR00109">
    <property type="entry name" value="hemH"/>
    <property type="match status" value="1"/>
</dbReference>
<evidence type="ECO:0000313" key="12">
    <source>
        <dbReference type="Proteomes" id="UP001211420"/>
    </source>
</evidence>
<reference evidence="10 12" key="2">
    <citation type="submission" date="2022-01" db="EMBL/GenBank/DDBJ databases">
        <title>VMRC isolate genome collection.</title>
        <authorList>
            <person name="France M."/>
            <person name="Rutt L."/>
            <person name="Humphrys M."/>
            <person name="Ravel J."/>
        </authorList>
    </citation>
    <scope>NUCLEOTIDE SEQUENCE</scope>
    <source>
        <strain evidence="10">C0127B5</strain>
        <strain evidence="9 12">C0172B4</strain>
    </source>
</reference>
<comment type="pathway">
    <text evidence="1 7 8">Porphyrin-containing compound metabolism; protoheme biosynthesis.</text>
</comment>
<dbReference type="Proteomes" id="UP001213015">
    <property type="component" value="Unassembled WGS sequence"/>
</dbReference>
<dbReference type="InterPro" id="IPR001015">
    <property type="entry name" value="Ferrochelatase"/>
</dbReference>
<evidence type="ECO:0000313" key="10">
    <source>
        <dbReference type="EMBL" id="MCZ3845529.1"/>
    </source>
</evidence>
<dbReference type="GO" id="GO:0006783">
    <property type="term" value="P:heme biosynthetic process"/>
    <property type="evidence" value="ECO:0007669"/>
    <property type="project" value="UniProtKB-UniRule"/>
</dbReference>
<dbReference type="CDD" id="cd03411">
    <property type="entry name" value="Ferrochelatase_N"/>
    <property type="match status" value="1"/>
</dbReference>
<feature type="binding site" evidence="7">
    <location>
        <position position="190"/>
    </location>
    <ligand>
        <name>Fe(2+)</name>
        <dbReference type="ChEBI" id="CHEBI:29033"/>
    </ligand>
</feature>
<evidence type="ECO:0000256" key="2">
    <source>
        <dbReference type="ARBA" id="ARBA00023004"/>
    </source>
</evidence>
<dbReference type="Proteomes" id="UP001211566">
    <property type="component" value="Unassembled WGS sequence"/>
</dbReference>
<evidence type="ECO:0000313" key="13">
    <source>
        <dbReference type="Proteomes" id="UP001213015"/>
    </source>
</evidence>
<keyword evidence="4 7" id="KW-0456">Lyase</keyword>
<keyword evidence="7 8" id="KW-0963">Cytoplasm</keyword>
<dbReference type="RefSeq" id="WP_006587679.1">
    <property type="nucleotide sequence ID" value="NZ_CABMGH010000004.1"/>
</dbReference>
<comment type="function">
    <text evidence="7 8">Involved in coproporphyrin-dependent heme b biosynthesis. Catalyzes the insertion of ferrous iron into coproporphyrin III to form Fe-coproporphyrin III.</text>
</comment>